<evidence type="ECO:0000256" key="4">
    <source>
        <dbReference type="ARBA" id="ARBA00022692"/>
    </source>
</evidence>
<accession>A0A8J3R1W9</accession>
<evidence type="ECO:0000256" key="9">
    <source>
        <dbReference type="SAM" id="Phobius"/>
    </source>
</evidence>
<feature type="transmembrane region" description="Helical" evidence="9">
    <location>
        <begin position="287"/>
        <end position="306"/>
    </location>
</feature>
<keyword evidence="5 9" id="KW-1133">Transmembrane helix</keyword>
<keyword evidence="10" id="KW-0732">Signal</keyword>
<dbReference type="Proteomes" id="UP000642748">
    <property type="component" value="Unassembled WGS sequence"/>
</dbReference>
<evidence type="ECO:0008006" key="13">
    <source>
        <dbReference type="Google" id="ProtNLM"/>
    </source>
</evidence>
<sequence>MNRLAGAAGLFLASVAGWATLVASRPGTYWQQSDAVVYREAGAAVRHGVALYAQTFGTAHLPFTYPPFAALVFATLSPLSFPVWQVILAVSGVCGLVLAAHAAVRLAVVSPAVTNPAVVRPAADGPAAGATAGGAGTAGGSRRSRDRRLALTFTVAAVGLCLEPVDLTLHFGQINLILMALVLVDLAAPDTARYKGIATGIAGGLKLTPLIFIPYLLLTGRVRAAVVGAASFAGTVAVGFAVLGRDSAGYWGGQFAQPGDSPVRLVNQSLNGLVLRLAHHDTGAGPAWIVAALAAGVVGLGAAVAAGRRGLELLGVCLCAVTGLLVSPISWSHHWVYVVAGLALVIARPAGPARGGTRGTDRAADHGAPRDGGAGRPPARLSRVWRTRWVRPVGALAAGAALVGLFGWWPLRLGTHGGIDPAVGIHPSGLLRLAPHDGGAELHWTGWQLVYGDAYVLAALAFVLGSAGWLVATARRSPRPKPSVAGSRRRETAAAGPRQYP</sequence>
<keyword evidence="3" id="KW-0808">Transferase</keyword>
<dbReference type="GO" id="GO:0005886">
    <property type="term" value="C:plasma membrane"/>
    <property type="evidence" value="ECO:0007669"/>
    <property type="project" value="UniProtKB-SubCell"/>
</dbReference>
<dbReference type="GO" id="GO:0016758">
    <property type="term" value="F:hexosyltransferase activity"/>
    <property type="evidence" value="ECO:0007669"/>
    <property type="project" value="InterPro"/>
</dbReference>
<name>A0A8J3R1W9_9ACTN</name>
<proteinExistence type="inferred from homology"/>
<evidence type="ECO:0000256" key="7">
    <source>
        <dbReference type="ARBA" id="ARBA00024033"/>
    </source>
</evidence>
<dbReference type="InterPro" id="IPR018584">
    <property type="entry name" value="GT87"/>
</dbReference>
<organism evidence="11 12">
    <name type="scientific">Rugosimonospora africana</name>
    <dbReference type="NCBI Taxonomy" id="556532"/>
    <lineage>
        <taxon>Bacteria</taxon>
        <taxon>Bacillati</taxon>
        <taxon>Actinomycetota</taxon>
        <taxon>Actinomycetes</taxon>
        <taxon>Micromonosporales</taxon>
        <taxon>Micromonosporaceae</taxon>
        <taxon>Rugosimonospora</taxon>
    </lineage>
</organism>
<evidence type="ECO:0000256" key="1">
    <source>
        <dbReference type="ARBA" id="ARBA00004651"/>
    </source>
</evidence>
<feature type="transmembrane region" description="Helical" evidence="9">
    <location>
        <begin position="151"/>
        <end position="184"/>
    </location>
</feature>
<feature type="transmembrane region" description="Helical" evidence="9">
    <location>
        <begin position="196"/>
        <end position="217"/>
    </location>
</feature>
<keyword evidence="4 9" id="KW-0812">Transmembrane</keyword>
<evidence type="ECO:0000256" key="5">
    <source>
        <dbReference type="ARBA" id="ARBA00022989"/>
    </source>
</evidence>
<feature type="transmembrane region" description="Helical" evidence="9">
    <location>
        <begin position="83"/>
        <end position="104"/>
    </location>
</feature>
<feature type="transmembrane region" description="Helical" evidence="9">
    <location>
        <begin position="389"/>
        <end position="409"/>
    </location>
</feature>
<evidence type="ECO:0000256" key="6">
    <source>
        <dbReference type="ARBA" id="ARBA00023136"/>
    </source>
</evidence>
<evidence type="ECO:0000256" key="8">
    <source>
        <dbReference type="SAM" id="MobiDB-lite"/>
    </source>
</evidence>
<comment type="similarity">
    <text evidence="7">Belongs to the glycosyltransferase 87 family.</text>
</comment>
<keyword evidence="2" id="KW-1003">Cell membrane</keyword>
<evidence type="ECO:0000313" key="12">
    <source>
        <dbReference type="Proteomes" id="UP000642748"/>
    </source>
</evidence>
<protein>
    <recommendedName>
        <fullName evidence="13">Alpha-1,2-mannosyltransferase</fullName>
    </recommendedName>
</protein>
<gene>
    <name evidence="11" type="ORF">Raf01_91450</name>
</gene>
<keyword evidence="12" id="KW-1185">Reference proteome</keyword>
<comment type="caution">
    <text evidence="11">The sequence shown here is derived from an EMBL/GenBank/DDBJ whole genome shotgun (WGS) entry which is preliminary data.</text>
</comment>
<evidence type="ECO:0000313" key="11">
    <source>
        <dbReference type="EMBL" id="GIH20973.1"/>
    </source>
</evidence>
<feature type="transmembrane region" description="Helical" evidence="9">
    <location>
        <begin position="335"/>
        <end position="351"/>
    </location>
</feature>
<comment type="subcellular location">
    <subcellularLocation>
        <location evidence="1">Cell membrane</location>
        <topology evidence="1">Multi-pass membrane protein</topology>
    </subcellularLocation>
</comment>
<evidence type="ECO:0000256" key="3">
    <source>
        <dbReference type="ARBA" id="ARBA00022679"/>
    </source>
</evidence>
<feature type="chain" id="PRO_5039181162" description="Alpha-1,2-mannosyltransferase" evidence="10">
    <location>
        <begin position="20"/>
        <end position="501"/>
    </location>
</feature>
<dbReference type="EMBL" id="BONZ01000111">
    <property type="protein sequence ID" value="GIH20973.1"/>
    <property type="molecule type" value="Genomic_DNA"/>
</dbReference>
<evidence type="ECO:0000256" key="2">
    <source>
        <dbReference type="ARBA" id="ARBA00022475"/>
    </source>
</evidence>
<feature type="region of interest" description="Disordered" evidence="8">
    <location>
        <begin position="477"/>
        <end position="501"/>
    </location>
</feature>
<evidence type="ECO:0000256" key="10">
    <source>
        <dbReference type="SAM" id="SignalP"/>
    </source>
</evidence>
<dbReference type="AlphaFoldDB" id="A0A8J3R1W9"/>
<feature type="compositionally biased region" description="Basic and acidic residues" evidence="8">
    <location>
        <begin position="359"/>
        <end position="369"/>
    </location>
</feature>
<keyword evidence="6 9" id="KW-0472">Membrane</keyword>
<reference evidence="11" key="1">
    <citation type="submission" date="2021-01" db="EMBL/GenBank/DDBJ databases">
        <title>Whole genome shotgun sequence of Rugosimonospora africana NBRC 104875.</title>
        <authorList>
            <person name="Komaki H."/>
            <person name="Tamura T."/>
        </authorList>
    </citation>
    <scope>NUCLEOTIDE SEQUENCE</scope>
    <source>
        <strain evidence="11">NBRC 104875</strain>
    </source>
</reference>
<feature type="transmembrane region" description="Helical" evidence="9">
    <location>
        <begin position="224"/>
        <end position="243"/>
    </location>
</feature>
<dbReference type="Pfam" id="PF09594">
    <property type="entry name" value="GT87"/>
    <property type="match status" value="1"/>
</dbReference>
<feature type="signal peptide" evidence="10">
    <location>
        <begin position="1"/>
        <end position="19"/>
    </location>
</feature>
<feature type="transmembrane region" description="Helical" evidence="9">
    <location>
        <begin position="454"/>
        <end position="472"/>
    </location>
</feature>
<dbReference type="RefSeq" id="WP_203924383.1">
    <property type="nucleotide sequence ID" value="NZ_BONZ01000111.1"/>
</dbReference>
<feature type="region of interest" description="Disordered" evidence="8">
    <location>
        <begin position="352"/>
        <end position="379"/>
    </location>
</feature>
<feature type="transmembrane region" description="Helical" evidence="9">
    <location>
        <begin position="313"/>
        <end position="329"/>
    </location>
</feature>